<evidence type="ECO:0000256" key="3">
    <source>
        <dbReference type="ARBA" id="ARBA00023274"/>
    </source>
</evidence>
<feature type="compositionally biased region" description="Low complexity" evidence="4">
    <location>
        <begin position="33"/>
        <end position="45"/>
    </location>
</feature>
<dbReference type="Pfam" id="PF17070">
    <property type="entry name" value="Thx"/>
    <property type="match status" value="1"/>
</dbReference>
<comment type="similarity">
    <text evidence="1">Belongs to the bacterial ribosomal protein bTHX family.</text>
</comment>
<comment type="caution">
    <text evidence="5">The sequence shown here is derived from an EMBL/GenBank/DDBJ whole genome shotgun (WGS) entry which is preliminary data.</text>
</comment>
<keyword evidence="2 5" id="KW-0689">Ribosomal protein</keyword>
<dbReference type="GO" id="GO:1990904">
    <property type="term" value="C:ribonucleoprotein complex"/>
    <property type="evidence" value="ECO:0007669"/>
    <property type="project" value="UniProtKB-KW"/>
</dbReference>
<evidence type="ECO:0000256" key="4">
    <source>
        <dbReference type="SAM" id="MobiDB-lite"/>
    </source>
</evidence>
<gene>
    <name evidence="5" type="ORF">EZM97_09650</name>
</gene>
<dbReference type="InterPro" id="IPR031414">
    <property type="entry name" value="Ribosomal_bTHX"/>
</dbReference>
<evidence type="ECO:0000256" key="2">
    <source>
        <dbReference type="ARBA" id="ARBA00022980"/>
    </source>
</evidence>
<dbReference type="InterPro" id="IPR030826">
    <property type="entry name" value="Ribosomal_bTHX/bTHXc/bTHXm"/>
</dbReference>
<protein>
    <submittedName>
        <fullName evidence="5">30S ribosomal protein THX</fullName>
    </submittedName>
</protein>
<dbReference type="NCBIfam" id="TIGR04560">
    <property type="entry name" value="ribo_THX"/>
    <property type="match status" value="1"/>
</dbReference>
<evidence type="ECO:0000256" key="1">
    <source>
        <dbReference type="ARBA" id="ARBA00010834"/>
    </source>
</evidence>
<dbReference type="AlphaFoldDB" id="A0A4R0Z254"/>
<proteinExistence type="inferred from homology"/>
<reference evidence="5 6" key="1">
    <citation type="submission" date="2019-02" db="EMBL/GenBank/DDBJ databases">
        <title>Dyella amyloliquefaciens sp. nov., isolated from forest soil.</title>
        <authorList>
            <person name="Gao Z.-H."/>
            <person name="Qiu L.-H."/>
        </authorList>
    </citation>
    <scope>NUCLEOTIDE SEQUENCE [LARGE SCALE GENOMIC DNA]</scope>
    <source>
        <strain evidence="5 6">KACC 12747</strain>
    </source>
</reference>
<name>A0A4R0Z254_9GAMM</name>
<feature type="region of interest" description="Disordered" evidence="4">
    <location>
        <begin position="1"/>
        <end position="53"/>
    </location>
</feature>
<sequence length="53" mass="5572">MGKGDRRTRRGKTYRGSYGNSRAHGVQPAVAGAKETVTKSAAVKKAAPKKKSA</sequence>
<accession>A0A4R0Z254</accession>
<dbReference type="EMBL" id="SJTG01000001">
    <property type="protein sequence ID" value="TCI13508.1"/>
    <property type="molecule type" value="Genomic_DNA"/>
</dbReference>
<evidence type="ECO:0000313" key="5">
    <source>
        <dbReference type="EMBL" id="TCI13508.1"/>
    </source>
</evidence>
<evidence type="ECO:0000313" key="6">
    <source>
        <dbReference type="Proteomes" id="UP000291822"/>
    </source>
</evidence>
<dbReference type="Proteomes" id="UP000291822">
    <property type="component" value="Unassembled WGS sequence"/>
</dbReference>
<dbReference type="GO" id="GO:0005840">
    <property type="term" value="C:ribosome"/>
    <property type="evidence" value="ECO:0007669"/>
    <property type="project" value="UniProtKB-KW"/>
</dbReference>
<keyword evidence="6" id="KW-1185">Reference proteome</keyword>
<feature type="compositionally biased region" description="Basic residues" evidence="4">
    <location>
        <begin position="1"/>
        <end position="13"/>
    </location>
</feature>
<dbReference type="RefSeq" id="WP_131149709.1">
    <property type="nucleotide sequence ID" value="NZ_SJTG01000001.1"/>
</dbReference>
<organism evidence="5 6">
    <name type="scientific">Dyella soli</name>
    <dbReference type="NCBI Taxonomy" id="522319"/>
    <lineage>
        <taxon>Bacteria</taxon>
        <taxon>Pseudomonadati</taxon>
        <taxon>Pseudomonadota</taxon>
        <taxon>Gammaproteobacteria</taxon>
        <taxon>Lysobacterales</taxon>
        <taxon>Rhodanobacteraceae</taxon>
        <taxon>Dyella</taxon>
    </lineage>
</organism>
<keyword evidence="3" id="KW-0687">Ribonucleoprotein</keyword>